<dbReference type="PRINTS" id="PR00377">
    <property type="entry name" value="IMPHPHTASES"/>
</dbReference>
<evidence type="ECO:0000313" key="6">
    <source>
        <dbReference type="EMBL" id="MDJ1176212.1"/>
    </source>
</evidence>
<dbReference type="PROSITE" id="PS00629">
    <property type="entry name" value="IMP_1"/>
    <property type="match status" value="1"/>
</dbReference>
<dbReference type="EMBL" id="JAQOSO010000101">
    <property type="protein sequence ID" value="MDJ1176212.1"/>
    <property type="molecule type" value="Genomic_DNA"/>
</dbReference>
<name>A0ABT7BBM7_9CYAN</name>
<dbReference type="InterPro" id="IPR020583">
    <property type="entry name" value="Inositol_monoP_metal-BS"/>
</dbReference>
<dbReference type="InterPro" id="IPR020550">
    <property type="entry name" value="Inositol_monophosphatase_CS"/>
</dbReference>
<dbReference type="Gene3D" id="3.40.190.80">
    <property type="match status" value="1"/>
</dbReference>
<comment type="catalytic activity">
    <reaction evidence="1">
        <text>a myo-inositol phosphate + H2O = myo-inositol + phosphate</text>
        <dbReference type="Rhea" id="RHEA:24056"/>
        <dbReference type="ChEBI" id="CHEBI:15377"/>
        <dbReference type="ChEBI" id="CHEBI:17268"/>
        <dbReference type="ChEBI" id="CHEBI:43474"/>
        <dbReference type="ChEBI" id="CHEBI:84139"/>
        <dbReference type="EC" id="3.1.3.25"/>
    </reaction>
</comment>
<keyword evidence="7" id="KW-1185">Reference proteome</keyword>
<reference evidence="6 7" key="1">
    <citation type="submission" date="2023-01" db="EMBL/GenBank/DDBJ databases">
        <title>Novel diversity within Roseofilum (Cyanobacteria; Desertifilaceae) from marine benthic mats with descriptions of four novel species.</title>
        <authorList>
            <person name="Wang Y."/>
            <person name="Berthold D.E."/>
            <person name="Hu J."/>
            <person name="Lefler F.W."/>
            <person name="Laughinghouse H.D. IV."/>
        </authorList>
    </citation>
    <scope>NUCLEOTIDE SEQUENCE [LARGE SCALE GENOMIC DNA]</scope>
    <source>
        <strain evidence="6 7">BLCC-M114</strain>
    </source>
</reference>
<dbReference type="PANTHER" id="PTHR20854">
    <property type="entry name" value="INOSITOL MONOPHOSPHATASE"/>
    <property type="match status" value="1"/>
</dbReference>
<accession>A0ABT7BBM7</accession>
<comment type="caution">
    <text evidence="6">The sequence shown here is derived from an EMBL/GenBank/DDBJ whole genome shotgun (WGS) entry which is preliminary data.</text>
</comment>
<protein>
    <recommendedName>
        <fullName evidence="2">inositol-phosphate phosphatase</fullName>
        <ecNumber evidence="2">3.1.3.25</ecNumber>
    </recommendedName>
</protein>
<proteinExistence type="predicted"/>
<keyword evidence="3" id="KW-0479">Metal-binding</keyword>
<dbReference type="Proteomes" id="UP001235849">
    <property type="component" value="Unassembled WGS sequence"/>
</dbReference>
<dbReference type="Gene3D" id="3.30.540.10">
    <property type="entry name" value="Fructose-1,6-Bisphosphatase, subunit A, domain 1"/>
    <property type="match status" value="1"/>
</dbReference>
<dbReference type="InterPro" id="IPR000760">
    <property type="entry name" value="Inositol_monophosphatase-like"/>
</dbReference>
<evidence type="ECO:0000313" key="7">
    <source>
        <dbReference type="Proteomes" id="UP001235849"/>
    </source>
</evidence>
<evidence type="ECO:0000256" key="5">
    <source>
        <dbReference type="ARBA" id="ARBA00022842"/>
    </source>
</evidence>
<keyword evidence="4" id="KW-0378">Hydrolase</keyword>
<keyword evidence="5" id="KW-0460">Magnesium</keyword>
<sequence length="277" mass="30915">MELTDYPLWKQVLEFAQVTTQEVGEELLKQFGQVQGQEKADGSLVTQADRWADGQLQERILAQFPHHGVLTEETAKRFPDTPWCWIVDPIDGTTNFTRGVPLWGISMALLYEGTPVFGYVYFPPIRHSFYGFRNAPPELNGHPVGAFLNDRPITPTEDRPSGNHFFNLCARSTSILQADRGPFPCKIRMLGAATYNMLTVAAGIAIGGVEATPKIWDIAAVWAIAHAAGAVWVPLTDATPFPLIPGQEYHHSLYPTLVVSRSQWLEIFQPWIVTLTQ</sequence>
<organism evidence="6 7">
    <name type="scientific">Roseofilum capinflatum BLCC-M114</name>
    <dbReference type="NCBI Taxonomy" id="3022440"/>
    <lineage>
        <taxon>Bacteria</taxon>
        <taxon>Bacillati</taxon>
        <taxon>Cyanobacteriota</taxon>
        <taxon>Cyanophyceae</taxon>
        <taxon>Desertifilales</taxon>
        <taxon>Desertifilaceae</taxon>
        <taxon>Roseofilum</taxon>
        <taxon>Roseofilum capinflatum</taxon>
    </lineage>
</organism>
<dbReference type="PROSITE" id="PS00630">
    <property type="entry name" value="IMP_2"/>
    <property type="match status" value="1"/>
</dbReference>
<dbReference type="EC" id="3.1.3.25" evidence="2"/>
<evidence type="ECO:0000256" key="4">
    <source>
        <dbReference type="ARBA" id="ARBA00022801"/>
    </source>
</evidence>
<dbReference type="CDD" id="cd01643">
    <property type="entry name" value="Bacterial_IMPase_like_2"/>
    <property type="match status" value="1"/>
</dbReference>
<evidence type="ECO:0000256" key="2">
    <source>
        <dbReference type="ARBA" id="ARBA00013106"/>
    </source>
</evidence>
<evidence type="ECO:0000256" key="3">
    <source>
        <dbReference type="ARBA" id="ARBA00022723"/>
    </source>
</evidence>
<dbReference type="SUPFAM" id="SSF56655">
    <property type="entry name" value="Carbohydrate phosphatase"/>
    <property type="match status" value="1"/>
</dbReference>
<dbReference type="RefSeq" id="WP_283768501.1">
    <property type="nucleotide sequence ID" value="NZ_JAQOSO010000101.1"/>
</dbReference>
<dbReference type="Pfam" id="PF00459">
    <property type="entry name" value="Inositol_P"/>
    <property type="match status" value="1"/>
</dbReference>
<gene>
    <name evidence="6" type="ORF">PMG25_19185</name>
</gene>
<evidence type="ECO:0000256" key="1">
    <source>
        <dbReference type="ARBA" id="ARBA00001033"/>
    </source>
</evidence>
<dbReference type="PANTHER" id="PTHR20854:SF4">
    <property type="entry name" value="INOSITOL-1-MONOPHOSPHATASE-RELATED"/>
    <property type="match status" value="1"/>
</dbReference>